<dbReference type="RefSeq" id="WP_183194131.1">
    <property type="nucleotide sequence ID" value="NZ_JACIFE010000007.1"/>
</dbReference>
<proteinExistence type="predicted"/>
<dbReference type="Pfam" id="PF13770">
    <property type="entry name" value="DUF4169"/>
    <property type="match status" value="1"/>
</dbReference>
<reference evidence="1 2" key="1">
    <citation type="submission" date="2020-08" db="EMBL/GenBank/DDBJ databases">
        <title>Genomic Encyclopedia of Type Strains, Phase IV (KMG-IV): sequencing the most valuable type-strain genomes for metagenomic binning, comparative biology and taxonomic classification.</title>
        <authorList>
            <person name="Goeker M."/>
        </authorList>
    </citation>
    <scope>NUCLEOTIDE SEQUENCE [LARGE SCALE GENOMIC DNA]</scope>
    <source>
        <strain evidence="1 2">DSM 100694</strain>
    </source>
</reference>
<dbReference type="InterPro" id="IPR025227">
    <property type="entry name" value="DUF4169"/>
</dbReference>
<organism evidence="1 2">
    <name type="scientific">Bartonella fuyuanensis</name>
    <dbReference type="NCBI Taxonomy" id="1460968"/>
    <lineage>
        <taxon>Bacteria</taxon>
        <taxon>Pseudomonadati</taxon>
        <taxon>Pseudomonadota</taxon>
        <taxon>Alphaproteobacteria</taxon>
        <taxon>Hyphomicrobiales</taxon>
        <taxon>Bartonellaceae</taxon>
        <taxon>Bartonella</taxon>
    </lineage>
</organism>
<dbReference type="Proteomes" id="UP000585970">
    <property type="component" value="Unassembled WGS sequence"/>
</dbReference>
<evidence type="ECO:0000313" key="2">
    <source>
        <dbReference type="Proteomes" id="UP000585970"/>
    </source>
</evidence>
<name>A0A840DU06_9HYPH</name>
<dbReference type="AlphaFoldDB" id="A0A840DU06"/>
<evidence type="ECO:0008006" key="3">
    <source>
        <dbReference type="Google" id="ProtNLM"/>
    </source>
</evidence>
<protein>
    <recommendedName>
        <fullName evidence="3">DUF4169 family protein</fullName>
    </recommendedName>
</protein>
<keyword evidence="2" id="KW-1185">Reference proteome</keyword>
<comment type="caution">
    <text evidence="1">The sequence shown here is derived from an EMBL/GenBank/DDBJ whole genome shotgun (WGS) entry which is preliminary data.</text>
</comment>
<evidence type="ECO:0000313" key="1">
    <source>
        <dbReference type="EMBL" id="MBB4076594.1"/>
    </source>
</evidence>
<dbReference type="EMBL" id="JACIFE010000007">
    <property type="protein sequence ID" value="MBB4076594.1"/>
    <property type="molecule type" value="Genomic_DNA"/>
</dbReference>
<sequence length="60" mass="7513">MAEPINFRRFQKQKKRAEKALHAEQNRYRFGRTKTERLFEQQKSLKMQKFLDQNRLRNDE</sequence>
<gene>
    <name evidence="1" type="ORF">GGR08_000896</name>
</gene>
<accession>A0A840DU06</accession>